<evidence type="ECO:0000256" key="1">
    <source>
        <dbReference type="SAM" id="SignalP"/>
    </source>
</evidence>
<accession>A0A7K1TED6</accession>
<dbReference type="EMBL" id="WQKZ01000002">
    <property type="protein sequence ID" value="MVN76778.1"/>
    <property type="molecule type" value="Genomic_DNA"/>
</dbReference>
<evidence type="ECO:0000313" key="3">
    <source>
        <dbReference type="Proteomes" id="UP000441336"/>
    </source>
</evidence>
<dbReference type="RefSeq" id="WP_157565011.1">
    <property type="nucleotide sequence ID" value="NZ_WQKZ01000002.1"/>
</dbReference>
<proteinExistence type="predicted"/>
<dbReference type="AlphaFoldDB" id="A0A7K1TED6"/>
<reference evidence="2 3" key="1">
    <citation type="submission" date="2019-12" db="EMBL/GenBank/DDBJ databases">
        <title>Hymenobacter sp. HMF4947 Genome sequencing and assembly.</title>
        <authorList>
            <person name="Kang H."/>
            <person name="Cha I."/>
            <person name="Kim H."/>
            <person name="Joh K."/>
        </authorList>
    </citation>
    <scope>NUCLEOTIDE SEQUENCE [LARGE SCALE GENOMIC DNA]</scope>
    <source>
        <strain evidence="2 3">HMF4947</strain>
    </source>
</reference>
<organism evidence="2 3">
    <name type="scientific">Hymenobacter ginkgonis</name>
    <dbReference type="NCBI Taxonomy" id="2682976"/>
    <lineage>
        <taxon>Bacteria</taxon>
        <taxon>Pseudomonadati</taxon>
        <taxon>Bacteroidota</taxon>
        <taxon>Cytophagia</taxon>
        <taxon>Cytophagales</taxon>
        <taxon>Hymenobacteraceae</taxon>
        <taxon>Hymenobacter</taxon>
    </lineage>
</organism>
<feature type="chain" id="PRO_5029578976" description="DUF4177 domain-containing protein" evidence="1">
    <location>
        <begin position="20"/>
        <end position="123"/>
    </location>
</feature>
<dbReference type="Proteomes" id="UP000441336">
    <property type="component" value="Unassembled WGS sequence"/>
</dbReference>
<sequence>MKKSLLFLGLTLAAASSWAFYPKAAEPAGYMMVVCNFTLNTFSADANVTTVMPNGQQSEQAVDVKIRSAEKVTTGYVEVQKVALAKVNELTKTGWHVVSTTPSSFAKGGTTFVNQTVYLLEKN</sequence>
<gene>
    <name evidence="2" type="ORF">GO988_10635</name>
</gene>
<evidence type="ECO:0008006" key="4">
    <source>
        <dbReference type="Google" id="ProtNLM"/>
    </source>
</evidence>
<name>A0A7K1TED6_9BACT</name>
<comment type="caution">
    <text evidence="2">The sequence shown here is derived from an EMBL/GenBank/DDBJ whole genome shotgun (WGS) entry which is preliminary data.</text>
</comment>
<evidence type="ECO:0000313" key="2">
    <source>
        <dbReference type="EMBL" id="MVN76778.1"/>
    </source>
</evidence>
<keyword evidence="1" id="KW-0732">Signal</keyword>
<protein>
    <recommendedName>
        <fullName evidence="4">DUF4177 domain-containing protein</fullName>
    </recommendedName>
</protein>
<keyword evidence="3" id="KW-1185">Reference proteome</keyword>
<feature type="signal peptide" evidence="1">
    <location>
        <begin position="1"/>
        <end position="19"/>
    </location>
</feature>